<evidence type="ECO:0000256" key="11">
    <source>
        <dbReference type="ARBA" id="ARBA00038905"/>
    </source>
</evidence>
<organism evidence="14 15">
    <name type="scientific">Candidatus Ruthenibacterium avium</name>
    <dbReference type="NCBI Taxonomy" id="2838751"/>
    <lineage>
        <taxon>Bacteria</taxon>
        <taxon>Bacillati</taxon>
        <taxon>Bacillota</taxon>
        <taxon>Clostridia</taxon>
        <taxon>Eubacteriales</taxon>
        <taxon>Oscillospiraceae</taxon>
        <taxon>Ruthenibacterium</taxon>
    </lineage>
</organism>
<evidence type="ECO:0000259" key="13">
    <source>
        <dbReference type="PROSITE" id="PS51462"/>
    </source>
</evidence>
<dbReference type="PRINTS" id="PR00502">
    <property type="entry name" value="NUDIXFAMILY"/>
</dbReference>
<feature type="domain" description="Nudix hydrolase" evidence="13">
    <location>
        <begin position="1"/>
        <end position="106"/>
    </location>
</feature>
<accession>A0A9D2S278</accession>
<dbReference type="InterPro" id="IPR020476">
    <property type="entry name" value="Nudix_hydrolase"/>
</dbReference>
<evidence type="ECO:0000256" key="1">
    <source>
        <dbReference type="ARBA" id="ARBA00001946"/>
    </source>
</evidence>
<keyword evidence="8" id="KW-0460">Magnesium</keyword>
<evidence type="ECO:0000256" key="2">
    <source>
        <dbReference type="ARBA" id="ARBA00005582"/>
    </source>
</evidence>
<dbReference type="Gene3D" id="3.90.79.10">
    <property type="entry name" value="Nucleoside Triphosphate Pyrophosphohydrolase"/>
    <property type="match status" value="1"/>
</dbReference>
<evidence type="ECO:0000256" key="5">
    <source>
        <dbReference type="ARBA" id="ARBA00022723"/>
    </source>
</evidence>
<comment type="caution">
    <text evidence="14">The sequence shown here is derived from an EMBL/GenBank/DDBJ whole genome shotgun (WGS) entry which is preliminary data.</text>
</comment>
<comment type="catalytic activity">
    <reaction evidence="10">
        <text>8-oxo-dGTP + H2O = 8-oxo-dGMP + diphosphate + H(+)</text>
        <dbReference type="Rhea" id="RHEA:31575"/>
        <dbReference type="ChEBI" id="CHEBI:15377"/>
        <dbReference type="ChEBI" id="CHEBI:15378"/>
        <dbReference type="ChEBI" id="CHEBI:33019"/>
        <dbReference type="ChEBI" id="CHEBI:63224"/>
        <dbReference type="ChEBI" id="CHEBI:77896"/>
        <dbReference type="EC" id="3.6.1.55"/>
    </reaction>
</comment>
<keyword evidence="6" id="KW-0227">DNA damage</keyword>
<dbReference type="GO" id="GO:0006281">
    <property type="term" value="P:DNA repair"/>
    <property type="evidence" value="ECO:0007669"/>
    <property type="project" value="UniProtKB-KW"/>
</dbReference>
<keyword evidence="3" id="KW-0515">Mutator protein</keyword>
<feature type="non-terminal residue" evidence="14">
    <location>
        <position position="106"/>
    </location>
</feature>
<dbReference type="Proteomes" id="UP000824209">
    <property type="component" value="Unassembled WGS sequence"/>
</dbReference>
<dbReference type="Pfam" id="PF00293">
    <property type="entry name" value="NUDIX"/>
    <property type="match status" value="1"/>
</dbReference>
<dbReference type="SUPFAM" id="SSF55811">
    <property type="entry name" value="Nudix"/>
    <property type="match status" value="1"/>
</dbReference>
<evidence type="ECO:0000256" key="6">
    <source>
        <dbReference type="ARBA" id="ARBA00022763"/>
    </source>
</evidence>
<evidence type="ECO:0000256" key="8">
    <source>
        <dbReference type="ARBA" id="ARBA00022842"/>
    </source>
</evidence>
<evidence type="ECO:0000256" key="7">
    <source>
        <dbReference type="ARBA" id="ARBA00022801"/>
    </source>
</evidence>
<keyword evidence="4" id="KW-0235">DNA replication</keyword>
<evidence type="ECO:0000256" key="4">
    <source>
        <dbReference type="ARBA" id="ARBA00022705"/>
    </source>
</evidence>
<dbReference type="EC" id="3.6.1.55" evidence="11"/>
<evidence type="ECO:0000256" key="10">
    <source>
        <dbReference type="ARBA" id="ARBA00035861"/>
    </source>
</evidence>
<dbReference type="PROSITE" id="PS00893">
    <property type="entry name" value="NUDIX_BOX"/>
    <property type="match status" value="1"/>
</dbReference>
<keyword evidence="7 12" id="KW-0378">Hydrolase</keyword>
<dbReference type="PROSITE" id="PS51462">
    <property type="entry name" value="NUDIX"/>
    <property type="match status" value="1"/>
</dbReference>
<protein>
    <recommendedName>
        <fullName evidence="11">8-oxo-dGTP diphosphatase</fullName>
        <ecNumber evidence="11">3.6.1.55</ecNumber>
    </recommendedName>
</protein>
<dbReference type="InterPro" id="IPR000086">
    <property type="entry name" value="NUDIX_hydrolase_dom"/>
</dbReference>
<dbReference type="PANTHER" id="PTHR47707">
    <property type="entry name" value="8-OXO-DGTP DIPHOSPHATASE"/>
    <property type="match status" value="1"/>
</dbReference>
<evidence type="ECO:0000256" key="12">
    <source>
        <dbReference type="RuleBase" id="RU003476"/>
    </source>
</evidence>
<dbReference type="GO" id="GO:0046872">
    <property type="term" value="F:metal ion binding"/>
    <property type="evidence" value="ECO:0007669"/>
    <property type="project" value="UniProtKB-KW"/>
</dbReference>
<evidence type="ECO:0000256" key="9">
    <source>
        <dbReference type="ARBA" id="ARBA00023204"/>
    </source>
</evidence>
<evidence type="ECO:0000313" key="15">
    <source>
        <dbReference type="Proteomes" id="UP000824209"/>
    </source>
</evidence>
<sequence length="106" mass="12204">MKEVVAALIYRENRFMICQRPQDKAQALLWELAGGKVEPGETKQQALKREFQEELGVELNVGGMYMEVTHPYEEGSIHLTVFLAEIAKGEPKLLEHHDLRWITPDE</sequence>
<proteinExistence type="inferred from homology"/>
<dbReference type="GO" id="GO:0044716">
    <property type="term" value="F:8-oxo-GDP phosphatase activity"/>
    <property type="evidence" value="ECO:0007669"/>
    <property type="project" value="TreeGrafter"/>
</dbReference>
<comment type="cofactor">
    <cofactor evidence="1">
        <name>Mg(2+)</name>
        <dbReference type="ChEBI" id="CHEBI:18420"/>
    </cofactor>
</comment>
<dbReference type="InterPro" id="IPR015797">
    <property type="entry name" value="NUDIX_hydrolase-like_dom_sf"/>
</dbReference>
<dbReference type="InterPro" id="IPR047127">
    <property type="entry name" value="MutT-like"/>
</dbReference>
<dbReference type="GO" id="GO:0006260">
    <property type="term" value="P:DNA replication"/>
    <property type="evidence" value="ECO:0007669"/>
    <property type="project" value="UniProtKB-KW"/>
</dbReference>
<name>A0A9D2S278_9FIRM</name>
<dbReference type="GO" id="GO:0044715">
    <property type="term" value="F:8-oxo-dGDP phosphatase activity"/>
    <property type="evidence" value="ECO:0007669"/>
    <property type="project" value="TreeGrafter"/>
</dbReference>
<keyword evidence="5" id="KW-0479">Metal-binding</keyword>
<evidence type="ECO:0000256" key="3">
    <source>
        <dbReference type="ARBA" id="ARBA00022457"/>
    </source>
</evidence>
<dbReference type="GO" id="GO:0008413">
    <property type="term" value="F:8-oxo-7,8-dihydroguanosine triphosphate pyrophosphatase activity"/>
    <property type="evidence" value="ECO:0007669"/>
    <property type="project" value="TreeGrafter"/>
</dbReference>
<dbReference type="PANTHER" id="PTHR47707:SF1">
    <property type="entry name" value="NUDIX HYDROLASE FAMILY PROTEIN"/>
    <property type="match status" value="1"/>
</dbReference>
<gene>
    <name evidence="14" type="ORF">H9943_09700</name>
</gene>
<keyword evidence="9" id="KW-0234">DNA repair</keyword>
<comment type="similarity">
    <text evidence="2 12">Belongs to the Nudix hydrolase family.</text>
</comment>
<dbReference type="InterPro" id="IPR020084">
    <property type="entry name" value="NUDIX_hydrolase_CS"/>
</dbReference>
<dbReference type="EMBL" id="DWYA01000087">
    <property type="protein sequence ID" value="HJB40654.1"/>
    <property type="molecule type" value="Genomic_DNA"/>
</dbReference>
<reference evidence="14" key="2">
    <citation type="submission" date="2021-04" db="EMBL/GenBank/DDBJ databases">
        <authorList>
            <person name="Gilroy R."/>
        </authorList>
    </citation>
    <scope>NUCLEOTIDE SEQUENCE</scope>
    <source>
        <strain evidence="14">ChiBcec8-14828</strain>
    </source>
</reference>
<dbReference type="CDD" id="cd03425">
    <property type="entry name" value="NUDIX_MutT_NudA_like"/>
    <property type="match status" value="1"/>
</dbReference>
<dbReference type="AlphaFoldDB" id="A0A9D2S278"/>
<evidence type="ECO:0000313" key="14">
    <source>
        <dbReference type="EMBL" id="HJB40654.1"/>
    </source>
</evidence>
<dbReference type="GO" id="GO:0035539">
    <property type="term" value="F:8-oxo-7,8-dihydrodeoxyguanosine triphosphate pyrophosphatase activity"/>
    <property type="evidence" value="ECO:0007669"/>
    <property type="project" value="UniProtKB-EC"/>
</dbReference>
<reference evidence="14" key="1">
    <citation type="journal article" date="2021" name="PeerJ">
        <title>Extensive microbial diversity within the chicken gut microbiome revealed by metagenomics and culture.</title>
        <authorList>
            <person name="Gilroy R."/>
            <person name="Ravi A."/>
            <person name="Getino M."/>
            <person name="Pursley I."/>
            <person name="Horton D.L."/>
            <person name="Alikhan N.F."/>
            <person name="Baker D."/>
            <person name="Gharbi K."/>
            <person name="Hall N."/>
            <person name="Watson M."/>
            <person name="Adriaenssens E.M."/>
            <person name="Foster-Nyarko E."/>
            <person name="Jarju S."/>
            <person name="Secka A."/>
            <person name="Antonio M."/>
            <person name="Oren A."/>
            <person name="Chaudhuri R.R."/>
            <person name="La Ragione R."/>
            <person name="Hildebrand F."/>
            <person name="Pallen M.J."/>
        </authorList>
    </citation>
    <scope>NUCLEOTIDE SEQUENCE</scope>
    <source>
        <strain evidence="14">ChiBcec8-14828</strain>
    </source>
</reference>